<reference evidence="2" key="4">
    <citation type="submission" date="2020-02" db="EMBL/GenBank/DDBJ databases">
        <authorList>
            <person name="Littmann E."/>
            <person name="Sorbara M."/>
        </authorList>
    </citation>
    <scope>NUCLEOTIDE SEQUENCE</scope>
    <source>
        <strain evidence="2">MSK.2.26</strain>
    </source>
</reference>
<dbReference type="EMBL" id="CP050964">
    <property type="protein sequence ID" value="QIX90622.1"/>
    <property type="molecule type" value="Genomic_DNA"/>
</dbReference>
<dbReference type="GeneID" id="57961236"/>
<dbReference type="EMBL" id="JAAISW010000080">
    <property type="protein sequence ID" value="NSJ46675.1"/>
    <property type="molecule type" value="Genomic_DNA"/>
</dbReference>
<dbReference type="AlphaFoldDB" id="A0A829VZZ7"/>
<organism evidence="1 4">
    <name type="scientific">Enterocloster clostridioformis</name>
    <dbReference type="NCBI Taxonomy" id="1531"/>
    <lineage>
        <taxon>Bacteria</taxon>
        <taxon>Bacillati</taxon>
        <taxon>Bacillota</taxon>
        <taxon>Clostridia</taxon>
        <taxon>Lachnospirales</taxon>
        <taxon>Lachnospiraceae</taxon>
        <taxon>Enterocloster</taxon>
    </lineage>
</organism>
<dbReference type="Proteomes" id="UP000501069">
    <property type="component" value="Chromosome"/>
</dbReference>
<dbReference type="RefSeq" id="WP_002587888.1">
    <property type="nucleotide sequence ID" value="NZ_BJLB01000001.1"/>
</dbReference>
<proteinExistence type="predicted"/>
<dbReference type="InterPro" id="IPR043733">
    <property type="entry name" value="DUF5677"/>
</dbReference>
<evidence type="ECO:0000313" key="4">
    <source>
        <dbReference type="Proteomes" id="UP000315200"/>
    </source>
</evidence>
<dbReference type="Proteomes" id="UP000315200">
    <property type="component" value="Unassembled WGS sequence"/>
</dbReference>
<name>A0A829VZZ7_9FIRM</name>
<evidence type="ECO:0000313" key="5">
    <source>
        <dbReference type="Proteomes" id="UP000501069"/>
    </source>
</evidence>
<reference evidence="1 4" key="1">
    <citation type="submission" date="2019-06" db="EMBL/GenBank/DDBJ databases">
        <title>Draft genome sequence of [Clostridium] clostridioforme NBRC 113352.</title>
        <authorList>
            <person name="Miura T."/>
            <person name="Furukawa M."/>
            <person name="Shimamura M."/>
            <person name="Ohyama Y."/>
            <person name="Yamazoe A."/>
            <person name="Kawasaki H."/>
        </authorList>
    </citation>
    <scope>NUCLEOTIDE SEQUENCE [LARGE SCALE GENOMIC DNA]</scope>
    <source>
        <strain evidence="1 4">NBRC 113352</strain>
    </source>
</reference>
<dbReference type="EMBL" id="BJLB01000001">
    <property type="protein sequence ID" value="GEA35805.1"/>
    <property type="molecule type" value="Genomic_DNA"/>
</dbReference>
<accession>A0A829VZZ7</accession>
<dbReference type="Pfam" id="PF18928">
    <property type="entry name" value="DUF5677"/>
    <property type="match status" value="1"/>
</dbReference>
<reference evidence="3 5" key="2">
    <citation type="submission" date="2019-11" db="EMBL/GenBank/DDBJ databases">
        <title>FDA dAtabase for Regulatory Grade micrObial Sequences (FDA-ARGOS): Supporting development and validation of Infectious Disease Dx tests.</title>
        <authorList>
            <person name="Turner S."/>
            <person name="Byrd R."/>
            <person name="Tallon L."/>
            <person name="Sadzewicz L."/>
            <person name="Vavikolanu K."/>
            <person name="Mehta A."/>
            <person name="Aluvathingal J."/>
            <person name="Nadendla S."/>
            <person name="Myers T."/>
            <person name="Yan Y."/>
            <person name="Sichtig H."/>
        </authorList>
    </citation>
    <scope>NUCLEOTIDE SEQUENCE [LARGE SCALE GENOMIC DNA]</scope>
    <source>
        <strain evidence="3 5">FDAARGOS_739</strain>
    </source>
</reference>
<evidence type="ECO:0000313" key="1">
    <source>
        <dbReference type="EMBL" id="GEA35805.1"/>
    </source>
</evidence>
<reference evidence="2 6" key="3">
    <citation type="journal article" date="2020" name="Cell Host Microbe">
        <title>Functional and Genomic Variation between Human-Derived Isolates of Lachnospiraceae Reveals Inter- and Intra-Species Diversity.</title>
        <authorList>
            <person name="Sorbara M.T."/>
            <person name="Littmann E.R."/>
            <person name="Fontana E."/>
            <person name="Moody T.U."/>
            <person name="Kohout C.E."/>
            <person name="Gjonbalaj M."/>
            <person name="Eaton V."/>
            <person name="Seok R."/>
            <person name="Leiner I.M."/>
            <person name="Pamer E.G."/>
        </authorList>
    </citation>
    <scope>NUCLEOTIDE SEQUENCE [LARGE SCALE GENOMIC DNA]</scope>
    <source>
        <strain evidence="2 6">MSK.2.26</strain>
    </source>
</reference>
<evidence type="ECO:0000313" key="6">
    <source>
        <dbReference type="Proteomes" id="UP000719916"/>
    </source>
</evidence>
<sequence>MVDDYLRTFEGMFFDVEKHEPVKLAIDQVGAVLSSIITRYGEIENEISCGTSRQDDLIDTVICLFVRKIMEQLDAINVLYSVGLFTQAQVILRSLIENIISMKFILKEDTKKRAAAYSLEHHYQEIELGDEWFSDNSIYRRLSLENGREKQFNDGYEGYKKKKDAFERIIKSQEIFQQVDKDRKVKLEQKKKKTKRKKVHIQWYEVCSNVSSFYGLMKETGYEQYYQSIYGGLSFETHALNSTMDMSVDENGISLKYIRNPVGGGSTFSLACTFSMGALKALYEYLNDGEEEKREFMAFFLDFQKKRDIATYNLDMIKDTQSRKGD</sequence>
<evidence type="ECO:0000313" key="3">
    <source>
        <dbReference type="EMBL" id="QIX90622.1"/>
    </source>
</evidence>
<protein>
    <submittedName>
        <fullName evidence="1">Uncharacterized protein</fullName>
    </submittedName>
</protein>
<evidence type="ECO:0000313" key="2">
    <source>
        <dbReference type="EMBL" id="NSJ46675.1"/>
    </source>
</evidence>
<dbReference type="Proteomes" id="UP000719916">
    <property type="component" value="Unassembled WGS sequence"/>
</dbReference>
<gene>
    <name evidence="1" type="ORF">Ccl03g_15180</name>
    <name evidence="3" type="ORF">FOC47_08695</name>
    <name evidence="2" type="ORF">G5B26_24660</name>
</gene>